<dbReference type="EMBL" id="NMWU01000070">
    <property type="protein sequence ID" value="PLS29894.1"/>
    <property type="molecule type" value="Genomic_DNA"/>
</dbReference>
<comment type="caution">
    <text evidence="1">The sequence shown here is derived from an EMBL/GenBank/DDBJ whole genome shotgun (WGS) entry which is preliminary data.</text>
</comment>
<dbReference type="AlphaFoldDB" id="A0A2N5J6R5"/>
<evidence type="ECO:0000313" key="2">
    <source>
        <dbReference type="Proteomes" id="UP000235050"/>
    </source>
</evidence>
<sequence length="100" mass="11612">MTALETKKRRRVTAKEAAERLGVSERTIRNLVAVPRQDWLDEQATMREAVRAYHDDEGHTWPQTAEHFGLSIGAARLRAYRARKERAEERARRELDGPDE</sequence>
<dbReference type="Proteomes" id="UP000235050">
    <property type="component" value="Unassembled WGS sequence"/>
</dbReference>
<dbReference type="RefSeq" id="WP_101618395.1">
    <property type="nucleotide sequence ID" value="NZ_NMWU01000070.1"/>
</dbReference>
<dbReference type="OrthoDB" id="3240212at2"/>
<proteinExistence type="predicted"/>
<gene>
    <name evidence="1" type="ORF">Uis1B_2275</name>
</gene>
<accession>A0A2N5J6R5</accession>
<keyword evidence="2" id="KW-1185">Reference proteome</keyword>
<protein>
    <submittedName>
        <fullName evidence="1">Replication protein RepB</fullName>
    </submittedName>
</protein>
<organism evidence="1 2">
    <name type="scientific">Bifidobacterium margollesii</name>
    <dbReference type="NCBI Taxonomy" id="2020964"/>
    <lineage>
        <taxon>Bacteria</taxon>
        <taxon>Bacillati</taxon>
        <taxon>Actinomycetota</taxon>
        <taxon>Actinomycetes</taxon>
        <taxon>Bifidobacteriales</taxon>
        <taxon>Bifidobacteriaceae</taxon>
        <taxon>Bifidobacterium</taxon>
    </lineage>
</organism>
<name>A0A2N5J6R5_9BIFI</name>
<reference evidence="1 2" key="1">
    <citation type="submission" date="2017-07" db="EMBL/GenBank/DDBJ databases">
        <title>Bifidobacterium novel species.</title>
        <authorList>
            <person name="Lugli G.A."/>
            <person name="Milani C."/>
            <person name="Duranti S."/>
            <person name="Mangifesta M."/>
        </authorList>
    </citation>
    <scope>NUCLEOTIDE SEQUENCE [LARGE SCALE GENOMIC DNA]</scope>
    <source>
        <strain evidence="2">Uis1B</strain>
    </source>
</reference>
<evidence type="ECO:0000313" key="1">
    <source>
        <dbReference type="EMBL" id="PLS29894.1"/>
    </source>
</evidence>